<dbReference type="AlphaFoldDB" id="A0A9W9GCZ3"/>
<reference evidence="2" key="2">
    <citation type="journal article" date="2023" name="IMA Fungus">
        <title>Comparative genomic study of the Penicillium genus elucidates a diverse pangenome and 15 lateral gene transfer events.</title>
        <authorList>
            <person name="Petersen C."/>
            <person name="Sorensen T."/>
            <person name="Nielsen M.R."/>
            <person name="Sondergaard T.E."/>
            <person name="Sorensen J.L."/>
            <person name="Fitzpatrick D.A."/>
            <person name="Frisvad J.C."/>
            <person name="Nielsen K.L."/>
        </authorList>
    </citation>
    <scope>NUCLEOTIDE SEQUENCE</scope>
    <source>
        <strain evidence="2">IBT 30069</strain>
    </source>
</reference>
<organism evidence="2 3">
    <name type="scientific">Penicillium angulare</name>
    <dbReference type="NCBI Taxonomy" id="116970"/>
    <lineage>
        <taxon>Eukaryota</taxon>
        <taxon>Fungi</taxon>
        <taxon>Dikarya</taxon>
        <taxon>Ascomycota</taxon>
        <taxon>Pezizomycotina</taxon>
        <taxon>Eurotiomycetes</taxon>
        <taxon>Eurotiomycetidae</taxon>
        <taxon>Eurotiales</taxon>
        <taxon>Aspergillaceae</taxon>
        <taxon>Penicillium</taxon>
    </lineage>
</organism>
<evidence type="ECO:0000256" key="1">
    <source>
        <dbReference type="SAM" id="SignalP"/>
    </source>
</evidence>
<comment type="caution">
    <text evidence="2">The sequence shown here is derived from an EMBL/GenBank/DDBJ whole genome shotgun (WGS) entry which is preliminary data.</text>
</comment>
<dbReference type="SUPFAM" id="SSF53474">
    <property type="entry name" value="alpha/beta-Hydrolases"/>
    <property type="match status" value="1"/>
</dbReference>
<dbReference type="InterPro" id="IPR029058">
    <property type="entry name" value="AB_hydrolase_fold"/>
</dbReference>
<protein>
    <submittedName>
        <fullName evidence="2">Uncharacterized protein</fullName>
    </submittedName>
</protein>
<dbReference type="Gene3D" id="3.40.50.1820">
    <property type="entry name" value="alpha/beta hydrolase"/>
    <property type="match status" value="1"/>
</dbReference>
<dbReference type="GO" id="GO:0017000">
    <property type="term" value="P:antibiotic biosynthetic process"/>
    <property type="evidence" value="ECO:0007669"/>
    <property type="project" value="UniProtKB-ARBA"/>
</dbReference>
<dbReference type="GO" id="GO:0072330">
    <property type="term" value="P:monocarboxylic acid biosynthetic process"/>
    <property type="evidence" value="ECO:0007669"/>
    <property type="project" value="UniProtKB-ARBA"/>
</dbReference>
<dbReference type="OrthoDB" id="5176563at2759"/>
<sequence>MIFSKPSTLATLATLGALVQDGFAAQQPLPILKDFDETGVLGGLYRPNVTSERSRLGIYVMHAEQDYTTFVACTALQERGFTVFCANNEASKSGYMSDLNFEDMMTQASTGLTWLRNQSYIDKTVILGHSGGGAMMAAYQNIAENGASACNGPEKIYPCSDSMNDLTPADGLMLLDANYGISTMGFLSLNPAILDENNSHKQNYSLSVWNPANGFSNNTQCNYTADFRSRFQKAVVARNNRILKHAQTRLKAIEAGEGMFSDDEPFTIPSALYLGPNNLIINQDVRTLHHTTYPWTLLEKNGTTKQIIPSVRVPSGWTDISESWEEAAVKTTIRRYLSTLAIRANDNFTIQADGFTGIDFDSTQMAPVSSIKGVSVPLLNMGMTGHYEYLNAEKIHLAAVKSNDTAIAFVQGAEHTINTCIECESYPGEFGNTVVTCFNYVADWLSKSGRFI</sequence>
<evidence type="ECO:0000313" key="3">
    <source>
        <dbReference type="Proteomes" id="UP001149165"/>
    </source>
</evidence>
<name>A0A9W9GCZ3_9EURO</name>
<feature type="signal peptide" evidence="1">
    <location>
        <begin position="1"/>
        <end position="24"/>
    </location>
</feature>
<dbReference type="Proteomes" id="UP001149165">
    <property type="component" value="Unassembled WGS sequence"/>
</dbReference>
<keyword evidence="3" id="KW-1185">Reference proteome</keyword>
<gene>
    <name evidence="2" type="ORF">N7456_000941</name>
</gene>
<feature type="chain" id="PRO_5040881247" evidence="1">
    <location>
        <begin position="25"/>
        <end position="452"/>
    </location>
</feature>
<proteinExistence type="predicted"/>
<reference evidence="2" key="1">
    <citation type="submission" date="2022-11" db="EMBL/GenBank/DDBJ databases">
        <authorList>
            <person name="Petersen C."/>
        </authorList>
    </citation>
    <scope>NUCLEOTIDE SEQUENCE</scope>
    <source>
        <strain evidence="2">IBT 30069</strain>
    </source>
</reference>
<evidence type="ECO:0000313" key="2">
    <source>
        <dbReference type="EMBL" id="KAJ5116593.1"/>
    </source>
</evidence>
<accession>A0A9W9GCZ3</accession>
<dbReference type="EMBL" id="JAPQKH010000001">
    <property type="protein sequence ID" value="KAJ5116593.1"/>
    <property type="molecule type" value="Genomic_DNA"/>
</dbReference>
<keyword evidence="1" id="KW-0732">Signal</keyword>